<name>A0A7I8K409_SPIIN</name>
<gene>
    <name evidence="1" type="ORF">SI7747_02002745</name>
    <name evidence="2" type="ORF">SI8410_02002942</name>
</gene>
<dbReference type="Proteomes" id="UP000663760">
    <property type="component" value="Chromosome 2"/>
</dbReference>
<evidence type="ECO:0000313" key="1">
    <source>
        <dbReference type="EMBL" id="CAA2616526.1"/>
    </source>
</evidence>
<organism evidence="2 3">
    <name type="scientific">Spirodela intermedia</name>
    <name type="common">Intermediate duckweed</name>
    <dbReference type="NCBI Taxonomy" id="51605"/>
    <lineage>
        <taxon>Eukaryota</taxon>
        <taxon>Viridiplantae</taxon>
        <taxon>Streptophyta</taxon>
        <taxon>Embryophyta</taxon>
        <taxon>Tracheophyta</taxon>
        <taxon>Spermatophyta</taxon>
        <taxon>Magnoliopsida</taxon>
        <taxon>Liliopsida</taxon>
        <taxon>Araceae</taxon>
        <taxon>Lemnoideae</taxon>
        <taxon>Spirodela</taxon>
    </lineage>
</organism>
<dbReference type="EMBL" id="LR743589">
    <property type="protein sequence ID" value="CAA2616526.1"/>
    <property type="molecule type" value="Genomic_DNA"/>
</dbReference>
<reference evidence="2" key="1">
    <citation type="submission" date="2020-02" db="EMBL/GenBank/DDBJ databases">
        <authorList>
            <person name="Scholz U."/>
            <person name="Mascher M."/>
            <person name="Fiebig A."/>
        </authorList>
    </citation>
    <scope>NUCLEOTIDE SEQUENCE</scope>
</reference>
<sequence length="36" mass="3820">MTPRASAAPLLAATLESPNKDRCLLIISGVILEILK</sequence>
<accession>A0A7I8K409</accession>
<evidence type="ECO:0000313" key="2">
    <source>
        <dbReference type="EMBL" id="CAA7391680.1"/>
    </source>
</evidence>
<dbReference type="AlphaFoldDB" id="A0A7I8K409"/>
<proteinExistence type="predicted"/>
<keyword evidence="3" id="KW-1185">Reference proteome</keyword>
<protein>
    <submittedName>
        <fullName evidence="2">Uncharacterized protein</fullName>
    </submittedName>
</protein>
<evidence type="ECO:0000313" key="3">
    <source>
        <dbReference type="Proteomes" id="UP000663760"/>
    </source>
</evidence>
<dbReference type="EMBL" id="LR746265">
    <property type="protein sequence ID" value="CAA7391680.1"/>
    <property type="molecule type" value="Genomic_DNA"/>
</dbReference>